<protein>
    <submittedName>
        <fullName evidence="2">Uncharacterized protein</fullName>
    </submittedName>
</protein>
<feature type="compositionally biased region" description="Polar residues" evidence="1">
    <location>
        <begin position="198"/>
        <end position="216"/>
    </location>
</feature>
<reference evidence="2 3" key="1">
    <citation type="journal article" date="2018" name="ISME J.">
        <title>Endosymbiont genomes yield clues of tubeworm success.</title>
        <authorList>
            <person name="Li Y."/>
            <person name="Liles M.R."/>
            <person name="Halanych K.M."/>
        </authorList>
    </citation>
    <scope>NUCLEOTIDE SEQUENCE [LARGE SCALE GENOMIC DNA]</scope>
    <source>
        <strain evidence="2">A1462</strain>
    </source>
</reference>
<keyword evidence="3" id="KW-1185">Reference proteome</keyword>
<gene>
    <name evidence="2" type="ORF">DIZ78_06395</name>
</gene>
<evidence type="ECO:0000313" key="3">
    <source>
        <dbReference type="Proteomes" id="UP000254771"/>
    </source>
</evidence>
<dbReference type="PRINTS" id="PR01217">
    <property type="entry name" value="PRICHEXTENSN"/>
</dbReference>
<dbReference type="Proteomes" id="UP000254771">
    <property type="component" value="Unassembled WGS sequence"/>
</dbReference>
<evidence type="ECO:0000313" key="2">
    <source>
        <dbReference type="EMBL" id="RDH87113.1"/>
    </source>
</evidence>
<proteinExistence type="predicted"/>
<organism evidence="2 3">
    <name type="scientific">endosymbiont of Escarpia spicata</name>
    <dbReference type="NCBI Taxonomy" id="2200908"/>
    <lineage>
        <taxon>Bacteria</taxon>
        <taxon>Pseudomonadati</taxon>
        <taxon>Pseudomonadota</taxon>
        <taxon>Gammaproteobacteria</taxon>
        <taxon>sulfur-oxidizing symbionts</taxon>
    </lineage>
</organism>
<feature type="compositionally biased region" description="Pro residues" evidence="1">
    <location>
        <begin position="275"/>
        <end position="284"/>
    </location>
</feature>
<feature type="compositionally biased region" description="Pro residues" evidence="1">
    <location>
        <begin position="254"/>
        <end position="265"/>
    </location>
</feature>
<dbReference type="AlphaFoldDB" id="A0A370DQF6"/>
<accession>A0A370DQF6</accession>
<dbReference type="EMBL" id="QFXE01000007">
    <property type="protein sequence ID" value="RDH87113.1"/>
    <property type="molecule type" value="Genomic_DNA"/>
</dbReference>
<name>A0A370DQF6_9GAMM</name>
<feature type="compositionally biased region" description="Low complexity" evidence="1">
    <location>
        <begin position="217"/>
        <end position="227"/>
    </location>
</feature>
<comment type="caution">
    <text evidence="2">The sequence shown here is derived from an EMBL/GenBank/DDBJ whole genome shotgun (WGS) entry which is preliminary data.</text>
</comment>
<evidence type="ECO:0000256" key="1">
    <source>
        <dbReference type="SAM" id="MobiDB-lite"/>
    </source>
</evidence>
<feature type="region of interest" description="Disordered" evidence="1">
    <location>
        <begin position="186"/>
        <end position="356"/>
    </location>
</feature>
<sequence>MKRELWLTACITTFCLTNAQADEGYPTQGGYYDNPSSRGQQAPAYNEPVYGAQGYGTQTPQYAAPAYRGDNRNNNKQFNMNPMNMMKGAPNPMNNMFNSNRREERYPEPYYPAQQPNYNQGYGYGYGGAPAYQSPPVYGYGAQPGSGYAPYGNSPGYYNAPPQGSYPQQYSDYTTTQPYSEQQPVYRAPAYNPPTYDTAPQQQYAPSYDYETSGNSQTYPQYPNYAPQQPPQSDYTPPAEYSYRPMPPAAAGEMPPPPMEMPQPMAPVVSQPAPIESPPVPSPAPAFQEPLAPLSYPEPAPMAQESAAAPTAPVLKEEEQTATLANGKPAVFRPMEDTATDATNGSVDVPAAPQHQ</sequence>